<evidence type="ECO:0000256" key="3">
    <source>
        <dbReference type="ARBA" id="ARBA00022692"/>
    </source>
</evidence>
<keyword evidence="10" id="KW-1185">Reference proteome</keyword>
<keyword evidence="5 7" id="KW-0472">Membrane</keyword>
<proteinExistence type="inferred from homology"/>
<feature type="domain" description="Yip1" evidence="8">
    <location>
        <begin position="103"/>
        <end position="289"/>
    </location>
</feature>
<comment type="similarity">
    <text evidence="2">Belongs to the YIP1 family.</text>
</comment>
<dbReference type="GO" id="GO:0005794">
    <property type="term" value="C:Golgi apparatus"/>
    <property type="evidence" value="ECO:0007669"/>
    <property type="project" value="InterPro"/>
</dbReference>
<feature type="region of interest" description="Disordered" evidence="6">
    <location>
        <begin position="29"/>
        <end position="72"/>
    </location>
</feature>
<dbReference type="PANTHER" id="PTHR12822:SF2">
    <property type="entry name" value="PROTEIN YIPF"/>
    <property type="match status" value="1"/>
</dbReference>
<name>A0AAE1TXD4_9EUCA</name>
<dbReference type="InterPro" id="IPR006977">
    <property type="entry name" value="Yip1_dom"/>
</dbReference>
<feature type="transmembrane region" description="Helical" evidence="7">
    <location>
        <begin position="122"/>
        <end position="143"/>
    </location>
</feature>
<dbReference type="GO" id="GO:0016192">
    <property type="term" value="P:vesicle-mediated transport"/>
    <property type="evidence" value="ECO:0007669"/>
    <property type="project" value="InterPro"/>
</dbReference>
<evidence type="ECO:0000256" key="7">
    <source>
        <dbReference type="SAM" id="Phobius"/>
    </source>
</evidence>
<keyword evidence="4 7" id="KW-1133">Transmembrane helix</keyword>
<sequence>MAASGKYAVLDIHDDEMDLQFQDFGNTRTQEEEVEKGTHTHHFTNFPDTHIDDDDDDDEMNNKQQQQQQQQGSVLLSPLSLQYYQTYFNVDSKQVLERLIHSVLPKPGRNYLYMYIRPNPDLYGPFWISLTLSFTTAITGNLANYLMTRPGDVHTWKYDFNKVTLASSAIFAYAWLIPLCVYALLWSRARGGGGGGGGSDKTGVHSGGSPPGPVTLLELICLYGYSLSIFVPVSILWMIPQPWLQWCLAILAPVLSGGVLVRSIWPSLHPSNSTSKHVALGLATLILLLHATLALGFMFYFFQPPPQSRSLLKSPEASTVKPHEALEAIAATAANVEDKIEKKFVAKLGETEWKIGEKVGEKTGEKIGEKTRETGGGKIGETGAVEEVKREATEGKEAPNETTGGNEARKEAIGGNEAPIETTGGNETPKEATGGNEGPKEATGGNEAIEATTVVKRETIGGLTKQTEAHRVTEA</sequence>
<keyword evidence="3 7" id="KW-0812">Transmembrane</keyword>
<feature type="compositionally biased region" description="Basic and acidic residues" evidence="6">
    <location>
        <begin position="364"/>
        <end position="375"/>
    </location>
</feature>
<evidence type="ECO:0000313" key="9">
    <source>
        <dbReference type="EMBL" id="KAK4300921.1"/>
    </source>
</evidence>
<feature type="region of interest" description="Disordered" evidence="6">
    <location>
        <begin position="364"/>
        <end position="449"/>
    </location>
</feature>
<dbReference type="InterPro" id="IPR039765">
    <property type="entry name" value="Yip5/YIPF1/YIPF2"/>
</dbReference>
<evidence type="ECO:0000256" key="6">
    <source>
        <dbReference type="SAM" id="MobiDB-lite"/>
    </source>
</evidence>
<dbReference type="GO" id="GO:0016020">
    <property type="term" value="C:membrane"/>
    <property type="evidence" value="ECO:0007669"/>
    <property type="project" value="UniProtKB-SubCell"/>
</dbReference>
<evidence type="ECO:0000256" key="1">
    <source>
        <dbReference type="ARBA" id="ARBA00004141"/>
    </source>
</evidence>
<feature type="transmembrane region" description="Helical" evidence="7">
    <location>
        <begin position="243"/>
        <end position="265"/>
    </location>
</feature>
<feature type="transmembrane region" description="Helical" evidence="7">
    <location>
        <begin position="216"/>
        <end position="237"/>
    </location>
</feature>
<reference evidence="9" key="1">
    <citation type="submission" date="2023-11" db="EMBL/GenBank/DDBJ databases">
        <title>Genome assemblies of two species of porcelain crab, Petrolisthes cinctipes and Petrolisthes manimaculis (Anomura: Porcellanidae).</title>
        <authorList>
            <person name="Angst P."/>
        </authorList>
    </citation>
    <scope>NUCLEOTIDE SEQUENCE</scope>
    <source>
        <strain evidence="9">PB745_02</strain>
        <tissue evidence="9">Gill</tissue>
    </source>
</reference>
<gene>
    <name evidence="9" type="ORF">Pmani_026911</name>
</gene>
<evidence type="ECO:0000313" key="10">
    <source>
        <dbReference type="Proteomes" id="UP001292094"/>
    </source>
</evidence>
<dbReference type="Proteomes" id="UP001292094">
    <property type="component" value="Unassembled WGS sequence"/>
</dbReference>
<dbReference type="PANTHER" id="PTHR12822">
    <property type="entry name" value="PROTEIN YIPF"/>
    <property type="match status" value="1"/>
</dbReference>
<dbReference type="GO" id="GO:0031267">
    <property type="term" value="F:small GTPase binding"/>
    <property type="evidence" value="ECO:0007669"/>
    <property type="project" value="InterPro"/>
</dbReference>
<feature type="compositionally biased region" description="Basic and acidic residues" evidence="6">
    <location>
        <begin position="29"/>
        <end position="38"/>
    </location>
</feature>
<accession>A0AAE1TXD4</accession>
<dbReference type="AlphaFoldDB" id="A0AAE1TXD4"/>
<comment type="caution">
    <text evidence="9">The sequence shown here is derived from an EMBL/GenBank/DDBJ whole genome shotgun (WGS) entry which is preliminary data.</text>
</comment>
<feature type="compositionally biased region" description="Basic and acidic residues" evidence="6">
    <location>
        <begin position="386"/>
        <end position="399"/>
    </location>
</feature>
<evidence type="ECO:0000259" key="8">
    <source>
        <dbReference type="Pfam" id="PF04893"/>
    </source>
</evidence>
<organism evidence="9 10">
    <name type="scientific">Petrolisthes manimaculis</name>
    <dbReference type="NCBI Taxonomy" id="1843537"/>
    <lineage>
        <taxon>Eukaryota</taxon>
        <taxon>Metazoa</taxon>
        <taxon>Ecdysozoa</taxon>
        <taxon>Arthropoda</taxon>
        <taxon>Crustacea</taxon>
        <taxon>Multicrustacea</taxon>
        <taxon>Malacostraca</taxon>
        <taxon>Eumalacostraca</taxon>
        <taxon>Eucarida</taxon>
        <taxon>Decapoda</taxon>
        <taxon>Pleocyemata</taxon>
        <taxon>Anomura</taxon>
        <taxon>Galatheoidea</taxon>
        <taxon>Porcellanidae</taxon>
        <taxon>Petrolisthes</taxon>
    </lineage>
</organism>
<evidence type="ECO:0000256" key="4">
    <source>
        <dbReference type="ARBA" id="ARBA00022989"/>
    </source>
</evidence>
<evidence type="ECO:0000256" key="2">
    <source>
        <dbReference type="ARBA" id="ARBA00010596"/>
    </source>
</evidence>
<feature type="compositionally biased region" description="Low complexity" evidence="6">
    <location>
        <begin position="62"/>
        <end position="71"/>
    </location>
</feature>
<evidence type="ECO:0000256" key="5">
    <source>
        <dbReference type="ARBA" id="ARBA00023136"/>
    </source>
</evidence>
<protein>
    <recommendedName>
        <fullName evidence="8">Yip1 domain-containing protein</fullName>
    </recommendedName>
</protein>
<feature type="transmembrane region" description="Helical" evidence="7">
    <location>
        <begin position="163"/>
        <end position="185"/>
    </location>
</feature>
<comment type="subcellular location">
    <subcellularLocation>
        <location evidence="1">Membrane</location>
        <topology evidence="1">Multi-pass membrane protein</topology>
    </subcellularLocation>
</comment>
<feature type="transmembrane region" description="Helical" evidence="7">
    <location>
        <begin position="277"/>
        <end position="302"/>
    </location>
</feature>
<dbReference type="Pfam" id="PF04893">
    <property type="entry name" value="Yip1"/>
    <property type="match status" value="1"/>
</dbReference>
<dbReference type="EMBL" id="JAWZYT010002966">
    <property type="protein sequence ID" value="KAK4300921.1"/>
    <property type="molecule type" value="Genomic_DNA"/>
</dbReference>